<keyword evidence="3 4" id="KW-0862">Zinc</keyword>
<dbReference type="SMART" id="SM00356">
    <property type="entry name" value="ZnF_C3H1"/>
    <property type="match status" value="2"/>
</dbReference>
<evidence type="ECO:0000256" key="1">
    <source>
        <dbReference type="ARBA" id="ARBA00022723"/>
    </source>
</evidence>
<evidence type="ECO:0000313" key="7">
    <source>
        <dbReference type="EMBL" id="CAA7397281.1"/>
    </source>
</evidence>
<feature type="domain" description="C3H1-type" evidence="6">
    <location>
        <begin position="353"/>
        <end position="380"/>
    </location>
</feature>
<feature type="zinc finger region" description="C3H1-type" evidence="4">
    <location>
        <begin position="353"/>
        <end position="380"/>
    </location>
</feature>
<name>A0A7I8KHW2_SPIIN</name>
<evidence type="ECO:0000256" key="3">
    <source>
        <dbReference type="ARBA" id="ARBA00022833"/>
    </source>
</evidence>
<dbReference type="PANTHER" id="PTHR12072">
    <property type="entry name" value="CWF19, CELL CYCLE CONTROL PROTEIN"/>
    <property type="match status" value="1"/>
</dbReference>
<dbReference type="GO" id="GO:0000398">
    <property type="term" value="P:mRNA splicing, via spliceosome"/>
    <property type="evidence" value="ECO:0007669"/>
    <property type="project" value="TreeGrafter"/>
</dbReference>
<dbReference type="SUPFAM" id="SSF54197">
    <property type="entry name" value="HIT-like"/>
    <property type="match status" value="1"/>
</dbReference>
<keyword evidence="8" id="KW-1185">Reference proteome</keyword>
<feature type="compositionally biased region" description="Polar residues" evidence="5">
    <location>
        <begin position="275"/>
        <end position="284"/>
    </location>
</feature>
<protein>
    <recommendedName>
        <fullName evidence="6">C3H1-type domain-containing protein</fullName>
    </recommendedName>
</protein>
<organism evidence="7 8">
    <name type="scientific">Spirodela intermedia</name>
    <name type="common">Intermediate duckweed</name>
    <dbReference type="NCBI Taxonomy" id="51605"/>
    <lineage>
        <taxon>Eukaryota</taxon>
        <taxon>Viridiplantae</taxon>
        <taxon>Streptophyta</taxon>
        <taxon>Embryophyta</taxon>
        <taxon>Tracheophyta</taxon>
        <taxon>Spermatophyta</taxon>
        <taxon>Magnoliopsida</taxon>
        <taxon>Liliopsida</taxon>
        <taxon>Araceae</taxon>
        <taxon>Lemnoideae</taxon>
        <taxon>Spirodela</taxon>
    </lineage>
</organism>
<dbReference type="SUPFAM" id="SSF90229">
    <property type="entry name" value="CCCH zinc finger"/>
    <property type="match status" value="1"/>
</dbReference>
<evidence type="ECO:0000256" key="4">
    <source>
        <dbReference type="PROSITE-ProRule" id="PRU00723"/>
    </source>
</evidence>
<dbReference type="Pfam" id="PF04676">
    <property type="entry name" value="CwfJ_C_2"/>
    <property type="match status" value="1"/>
</dbReference>
<sequence length="608" mass="67711">MTAPKILVCGDVLGRLKQLFKRVQSVNASNGPFDVLLCVGQFFPNSPDGLEELSDYLEGRAPIPIPTYFTGDYGVGSAKFLSATSQQHSDRGFKTDGLKVCDNLYWLRGSGVFHLKDLYIAYLSGRSQSQSLGFGLYSDDDIGALRMLAEDEQIVDIFLTYPLACFFAASASMVGGITNKADTSTAPQGVSDPACCDPAISELAAEIKPRYHFAGTKSIFYAREPYLNDKGMHVTRFVGLSAVGNKDKQKFLHAISPTPAKSMSPADLRAKPMGTTLSPYTISEGNVPISKETKRPGDSDVDAQFWRYDVPQKRQRQRGADGERLCFKFTSTGSCPKETDCIFRHDMDAREHYLRNVCFDFLNKGKCERGPDCKFSHKLSEEGDPVRAQRSEKSCWFCLSSPNVESHLIICVGESYYCALAKGPLVDDHVLLLPIEHCPYTLSLSSESDAELEGFKKALKIFFHKQGKAVIFYEFLFRRSPHANLQAVPIPLSKASNAQRAFGFAAKKLGFDYIVMKPDNDRGCRESLREQFDGKSNFFYVELPDGTTLSYAVEDEEKFPVQFGREVLAGLLNVADRADWRNCKLGKEEESRMAEGFRKGFGEFNPTQ</sequence>
<reference evidence="7" key="1">
    <citation type="submission" date="2020-02" db="EMBL/GenBank/DDBJ databases">
        <authorList>
            <person name="Scholz U."/>
            <person name="Mascher M."/>
            <person name="Fiebig A."/>
        </authorList>
    </citation>
    <scope>NUCLEOTIDE SEQUENCE</scope>
</reference>
<dbReference type="PANTHER" id="PTHR12072:SF4">
    <property type="entry name" value="CWF19-LIKE PROTEIN 1"/>
    <property type="match status" value="1"/>
</dbReference>
<dbReference type="AlphaFoldDB" id="A0A7I8KHW2"/>
<dbReference type="InterPro" id="IPR036855">
    <property type="entry name" value="Znf_CCCH_sf"/>
</dbReference>
<dbReference type="OrthoDB" id="444325at2759"/>
<dbReference type="Pfam" id="PF04677">
    <property type="entry name" value="CwfJ_C_1"/>
    <property type="match status" value="1"/>
</dbReference>
<dbReference type="Proteomes" id="UP000663760">
    <property type="component" value="Chromosome 6"/>
</dbReference>
<dbReference type="GO" id="GO:0008270">
    <property type="term" value="F:zinc ion binding"/>
    <property type="evidence" value="ECO:0007669"/>
    <property type="project" value="UniProtKB-KW"/>
</dbReference>
<gene>
    <name evidence="7" type="ORF">SI8410_06007946</name>
</gene>
<dbReference type="InterPro" id="IPR006767">
    <property type="entry name" value="Cwf19-like_C_dom-2"/>
</dbReference>
<accession>A0A7I8KHW2</accession>
<dbReference type="GO" id="GO:0061632">
    <property type="term" value="F:RNA lariat debranching enzyme activator activity"/>
    <property type="evidence" value="ECO:0007669"/>
    <property type="project" value="TreeGrafter"/>
</dbReference>
<dbReference type="InterPro" id="IPR036265">
    <property type="entry name" value="HIT-like_sf"/>
</dbReference>
<dbReference type="InterPro" id="IPR000571">
    <property type="entry name" value="Znf_CCCH"/>
</dbReference>
<keyword evidence="2 4" id="KW-0863">Zinc-finger</keyword>
<evidence type="ECO:0000256" key="2">
    <source>
        <dbReference type="ARBA" id="ARBA00022771"/>
    </source>
</evidence>
<dbReference type="CDD" id="cd07380">
    <property type="entry name" value="MPP_CWF19_N"/>
    <property type="match status" value="1"/>
</dbReference>
<dbReference type="GO" id="GO:0071014">
    <property type="term" value="C:post-mRNA release spliceosomal complex"/>
    <property type="evidence" value="ECO:0007669"/>
    <property type="project" value="TreeGrafter"/>
</dbReference>
<dbReference type="Gene3D" id="4.10.1000.10">
    <property type="entry name" value="Zinc finger, CCCH-type"/>
    <property type="match status" value="1"/>
</dbReference>
<feature type="zinc finger region" description="C3H1-type" evidence="4">
    <location>
        <begin position="320"/>
        <end position="348"/>
    </location>
</feature>
<evidence type="ECO:0000259" key="6">
    <source>
        <dbReference type="PROSITE" id="PS50103"/>
    </source>
</evidence>
<evidence type="ECO:0000256" key="5">
    <source>
        <dbReference type="SAM" id="MobiDB-lite"/>
    </source>
</evidence>
<dbReference type="InterPro" id="IPR040194">
    <property type="entry name" value="Cwf19-like"/>
</dbReference>
<evidence type="ECO:0000313" key="8">
    <source>
        <dbReference type="Proteomes" id="UP000663760"/>
    </source>
</evidence>
<keyword evidence="1 4" id="KW-0479">Metal-binding</keyword>
<feature type="region of interest" description="Disordered" evidence="5">
    <location>
        <begin position="275"/>
        <end position="298"/>
    </location>
</feature>
<feature type="domain" description="C3H1-type" evidence="6">
    <location>
        <begin position="320"/>
        <end position="348"/>
    </location>
</feature>
<dbReference type="PROSITE" id="PS50103">
    <property type="entry name" value="ZF_C3H1"/>
    <property type="match status" value="2"/>
</dbReference>
<proteinExistence type="predicted"/>
<dbReference type="InterPro" id="IPR006768">
    <property type="entry name" value="Cwf19-like_C_dom-1"/>
</dbReference>
<dbReference type="EMBL" id="LR746269">
    <property type="protein sequence ID" value="CAA7397281.1"/>
    <property type="molecule type" value="Genomic_DNA"/>
</dbReference>